<dbReference type="AlphaFoldDB" id="A0A0A9AJZ1"/>
<evidence type="ECO:0000256" key="1">
    <source>
        <dbReference type="SAM" id="MobiDB-lite"/>
    </source>
</evidence>
<proteinExistence type="predicted"/>
<reference evidence="2" key="1">
    <citation type="submission" date="2014-09" db="EMBL/GenBank/DDBJ databases">
        <authorList>
            <person name="Magalhaes I.L.F."/>
            <person name="Oliveira U."/>
            <person name="Santos F.R."/>
            <person name="Vidigal T.H.D.A."/>
            <person name="Brescovit A.D."/>
            <person name="Santos A.J."/>
        </authorList>
    </citation>
    <scope>NUCLEOTIDE SEQUENCE</scope>
    <source>
        <tissue evidence="2">Shoot tissue taken approximately 20 cm above the soil surface</tissue>
    </source>
</reference>
<evidence type="ECO:0000313" key="2">
    <source>
        <dbReference type="EMBL" id="JAD51481.1"/>
    </source>
</evidence>
<reference evidence="2" key="2">
    <citation type="journal article" date="2015" name="Data Brief">
        <title>Shoot transcriptome of the giant reed, Arundo donax.</title>
        <authorList>
            <person name="Barrero R.A."/>
            <person name="Guerrero F.D."/>
            <person name="Moolhuijzen P."/>
            <person name="Goolsby J.A."/>
            <person name="Tidwell J."/>
            <person name="Bellgard S.E."/>
            <person name="Bellgard M.I."/>
        </authorList>
    </citation>
    <scope>NUCLEOTIDE SEQUENCE</scope>
    <source>
        <tissue evidence="2">Shoot tissue taken approximately 20 cm above the soil surface</tissue>
    </source>
</reference>
<organism evidence="2">
    <name type="scientific">Arundo donax</name>
    <name type="common">Giant reed</name>
    <name type="synonym">Donax arundinaceus</name>
    <dbReference type="NCBI Taxonomy" id="35708"/>
    <lineage>
        <taxon>Eukaryota</taxon>
        <taxon>Viridiplantae</taxon>
        <taxon>Streptophyta</taxon>
        <taxon>Embryophyta</taxon>
        <taxon>Tracheophyta</taxon>
        <taxon>Spermatophyta</taxon>
        <taxon>Magnoliopsida</taxon>
        <taxon>Liliopsida</taxon>
        <taxon>Poales</taxon>
        <taxon>Poaceae</taxon>
        <taxon>PACMAD clade</taxon>
        <taxon>Arundinoideae</taxon>
        <taxon>Arundineae</taxon>
        <taxon>Arundo</taxon>
    </lineage>
</organism>
<feature type="region of interest" description="Disordered" evidence="1">
    <location>
        <begin position="141"/>
        <end position="161"/>
    </location>
</feature>
<feature type="compositionally biased region" description="Basic and acidic residues" evidence="1">
    <location>
        <begin position="141"/>
        <end position="152"/>
    </location>
</feature>
<sequence>MVKCQITVDFSVKAPNLLILRCITPYYRVSLFKNLGSLVSASITVDDSFLRDDEYLHVDEEFLETSEDNADDGENRFVHAEGKNTVSESDHDDYSFDDDDLLDEFYDRHASNLVDNYDYGTDIDSDDNTYEYSEIAADYRVGQHDHRHDSRKQGGNCDEDSTNCTRTDDKAFSGQNVLHSLSNATSLELLAHSGENYGNKEAVKVGVKPKGRSFTCKHLATVKIRCSKDDVRVHKLAEFFNANGIPLENIYVHLSGSTYLHSMKEMREICRDELQESGDWWR</sequence>
<protein>
    <submittedName>
        <fullName evidence="2">Uncharacterized protein</fullName>
    </submittedName>
</protein>
<accession>A0A0A9AJZ1</accession>
<name>A0A0A9AJZ1_ARUDO</name>
<dbReference type="EMBL" id="GBRH01246414">
    <property type="protein sequence ID" value="JAD51481.1"/>
    <property type="molecule type" value="Transcribed_RNA"/>
</dbReference>